<comment type="caution">
    <text evidence="1">The sequence shown here is derived from an EMBL/GenBank/DDBJ whole genome shotgun (WGS) entry which is preliminary data.</text>
</comment>
<gene>
    <name evidence="1" type="ORF">TAPDE_004903</name>
</gene>
<evidence type="ECO:0000313" key="1">
    <source>
        <dbReference type="EMBL" id="CCG84467.1"/>
    </source>
</evidence>
<keyword evidence="2" id="KW-1185">Reference proteome</keyword>
<dbReference type="VEuPathDB" id="FungiDB:TAPDE_004903"/>
<dbReference type="Proteomes" id="UP000013776">
    <property type="component" value="Unassembled WGS sequence"/>
</dbReference>
<dbReference type="EMBL" id="CAHR02000245">
    <property type="protein sequence ID" value="CCG84467.1"/>
    <property type="molecule type" value="Genomic_DNA"/>
</dbReference>
<organism evidence="1 2">
    <name type="scientific">Taphrina deformans (strain PYCC 5710 / ATCC 11124 / CBS 356.35 / IMI 108563 / JCM 9778 / NBRC 8474)</name>
    <name type="common">Peach leaf curl fungus</name>
    <name type="synonym">Lalaria deformans</name>
    <dbReference type="NCBI Taxonomy" id="1097556"/>
    <lineage>
        <taxon>Eukaryota</taxon>
        <taxon>Fungi</taxon>
        <taxon>Dikarya</taxon>
        <taxon>Ascomycota</taxon>
        <taxon>Taphrinomycotina</taxon>
        <taxon>Taphrinomycetes</taxon>
        <taxon>Taphrinales</taxon>
        <taxon>Taphrinaceae</taxon>
        <taxon>Taphrina</taxon>
    </lineage>
</organism>
<dbReference type="OrthoDB" id="437889at2759"/>
<accession>R4XF24</accession>
<reference evidence="1 2" key="1">
    <citation type="journal article" date="2013" name="MBio">
        <title>Genome sequencing of the plant pathogen Taphrina deformans, the causal agent of peach leaf curl.</title>
        <authorList>
            <person name="Cisse O.H."/>
            <person name="Almeida J.M.G.C.F."/>
            <person name="Fonseca A."/>
            <person name="Kumar A.A."/>
            <person name="Salojaervi J."/>
            <person name="Overmyer K."/>
            <person name="Hauser P.M."/>
            <person name="Pagni M."/>
        </authorList>
    </citation>
    <scope>NUCLEOTIDE SEQUENCE [LARGE SCALE GENOMIC DNA]</scope>
    <source>
        <strain evidence="2">PYCC 5710 / ATCC 11124 / CBS 356.35 / IMI 108563 / JCM 9778 / NBRC 8474</strain>
    </source>
</reference>
<dbReference type="eggNOG" id="KOG1450">
    <property type="taxonomic scope" value="Eukaryota"/>
</dbReference>
<name>R4XF24_TAPDE</name>
<proteinExistence type="predicted"/>
<dbReference type="InterPro" id="IPR027267">
    <property type="entry name" value="AH/BAR_dom_sf"/>
</dbReference>
<dbReference type="STRING" id="1097556.R4XF24"/>
<protein>
    <submittedName>
        <fullName evidence="1">Uncharacterized protein</fullName>
    </submittedName>
</protein>
<dbReference type="Gene3D" id="1.20.1270.60">
    <property type="entry name" value="Arfaptin homology (AH) domain/BAR domain"/>
    <property type="match status" value="1"/>
</dbReference>
<dbReference type="SUPFAM" id="SSF103657">
    <property type="entry name" value="BAR/IMD domain-like"/>
    <property type="match status" value="1"/>
</dbReference>
<dbReference type="AlphaFoldDB" id="R4XF24"/>
<evidence type="ECO:0000313" key="2">
    <source>
        <dbReference type="Proteomes" id="UP000013776"/>
    </source>
</evidence>
<sequence length="262" mass="30199">MDEYLSQSLSSDLATKCLSARIKQIVHRSKELAAFFKRRSLAEEELGKSVQRAAQALQESFIREESSQQYDTCIGINLYANSVRSFASSCMECSEFQHAEANHSIFFARSCLELADETLEWSRELEKTRKTLKDSATRSDRVLFEAETSRDKAKVKYDSLAEEWDRAQGVDYGKKSSFPFKTSRNSLTTKQIEEMKHRLDIAHVDWRTKVDTAQQLRREMVQKLRPAYVARFLETITESDANIVLQLHRFGSCTANVLNRED</sequence>